<evidence type="ECO:0000256" key="13">
    <source>
        <dbReference type="PIRSR" id="PIRSR001365-2"/>
    </source>
</evidence>
<dbReference type="Pfam" id="PF00701">
    <property type="entry name" value="DHDPS"/>
    <property type="match status" value="1"/>
</dbReference>
<keyword evidence="6" id="KW-0457">Lysine biosynthesis</keyword>
<comment type="function">
    <text evidence="1">Catalyzes the condensation of (S)-aspartate-beta-semialdehyde [(S)-ASA] and pyruvate to 4-hydroxy-tetrahydrodipicolinate (HTPA).</text>
</comment>
<evidence type="ECO:0000256" key="7">
    <source>
        <dbReference type="ARBA" id="ARBA00023239"/>
    </source>
</evidence>
<dbReference type="InterPro" id="IPR002220">
    <property type="entry name" value="DapA-like"/>
</dbReference>
<dbReference type="PANTHER" id="PTHR42849">
    <property type="entry name" value="N-ACETYLNEURAMINATE LYASE"/>
    <property type="match status" value="1"/>
</dbReference>
<dbReference type="AlphaFoldDB" id="A0A2N3L4F8"/>
<evidence type="ECO:0000256" key="5">
    <source>
        <dbReference type="ARBA" id="ARBA00022915"/>
    </source>
</evidence>
<protein>
    <recommendedName>
        <fullName evidence="3 10">4-hydroxy-tetrahydrodipicolinate synthase</fullName>
        <ecNumber evidence="3 10">4.3.3.7</ecNumber>
    </recommendedName>
</protein>
<dbReference type="GO" id="GO:0009089">
    <property type="term" value="P:lysine biosynthetic process via diaminopimelate"/>
    <property type="evidence" value="ECO:0007669"/>
    <property type="project" value="UniProtKB-UniRule"/>
</dbReference>
<keyword evidence="5" id="KW-0220">Diaminopimelate biosynthesis</keyword>
<dbReference type="Proteomes" id="UP000233332">
    <property type="component" value="Unassembled WGS sequence"/>
</dbReference>
<dbReference type="RefSeq" id="WP_101302789.1">
    <property type="nucleotide sequence ID" value="NZ_NXGX01000005.1"/>
</dbReference>
<evidence type="ECO:0000256" key="6">
    <source>
        <dbReference type="ARBA" id="ARBA00023154"/>
    </source>
</evidence>
<evidence type="ECO:0000256" key="4">
    <source>
        <dbReference type="ARBA" id="ARBA00022605"/>
    </source>
</evidence>
<dbReference type="GO" id="GO:0019877">
    <property type="term" value="P:diaminopimelate biosynthetic process"/>
    <property type="evidence" value="ECO:0007669"/>
    <property type="project" value="UniProtKB-KW"/>
</dbReference>
<dbReference type="EC" id="4.3.3.7" evidence="3 10"/>
<sequence length="299" mass="31677">MTLTKNDINGLYTAIVTPFTEDKSVDHKALSDLVTRQLAAGATGIVPIGGTGEYPALSRQERKDIVKTCVDAAGSAPIIPGVLSTGFPDAIEAGKDFEDAGAAAVMTVTPYYAAGTQDGMREYFANYRNEIGVPVLLYEIPRRTTVATNAETIQAMAEDGSIIGMKCSNYDMPAFIKTMKLAGDKMAILSGEEPLFATHVTMGAKGGVLASANVYPKIWIEVFNLARQGKLNEALKLQTKLDTAIDAIFRETNPGPLKKYMEMAGYSAGGVRLPLEGPSAPTITALKTAFDAASLANVA</sequence>
<keyword evidence="8" id="KW-0704">Schiff base</keyword>
<keyword evidence="15" id="KW-1185">Reference proteome</keyword>
<organism evidence="14 15">
    <name type="scientific">Thalassospira lohafexi</name>
    <dbReference type="NCBI Taxonomy" id="744227"/>
    <lineage>
        <taxon>Bacteria</taxon>
        <taxon>Pseudomonadati</taxon>
        <taxon>Pseudomonadota</taxon>
        <taxon>Alphaproteobacteria</taxon>
        <taxon>Rhodospirillales</taxon>
        <taxon>Thalassospiraceae</taxon>
        <taxon>Thalassospira</taxon>
    </lineage>
</organism>
<evidence type="ECO:0000256" key="2">
    <source>
        <dbReference type="ARBA" id="ARBA00005120"/>
    </source>
</evidence>
<dbReference type="NCBIfam" id="TIGR00674">
    <property type="entry name" value="dapA"/>
    <property type="match status" value="1"/>
</dbReference>
<dbReference type="GO" id="GO:0008840">
    <property type="term" value="F:4-hydroxy-tetrahydrodipicolinate synthase activity"/>
    <property type="evidence" value="ECO:0007669"/>
    <property type="project" value="UniProtKB-UniRule"/>
</dbReference>
<comment type="caution">
    <text evidence="14">The sequence shown here is derived from an EMBL/GenBank/DDBJ whole genome shotgun (WGS) entry which is preliminary data.</text>
</comment>
<dbReference type="GO" id="GO:0005829">
    <property type="term" value="C:cytosol"/>
    <property type="evidence" value="ECO:0007669"/>
    <property type="project" value="TreeGrafter"/>
</dbReference>
<evidence type="ECO:0000256" key="1">
    <source>
        <dbReference type="ARBA" id="ARBA00003294"/>
    </source>
</evidence>
<feature type="active site" description="Schiff-base intermediate with substrate" evidence="12">
    <location>
        <position position="166"/>
    </location>
</feature>
<gene>
    <name evidence="14" type="primary">dapA</name>
    <name evidence="14" type="ORF">COO92_13130</name>
</gene>
<reference evidence="14 15" key="1">
    <citation type="submission" date="2017-09" db="EMBL/GenBank/DDBJ databases">
        <title>Biodiversity and function of Thalassospira species in the particle-attached aromatic-hydrocarbon-degrading consortia from the surface seawater of the China South Sea.</title>
        <authorList>
            <person name="Dong C."/>
            <person name="Lai Q."/>
            <person name="Shao Z."/>
        </authorList>
    </citation>
    <scope>NUCLEOTIDE SEQUENCE [LARGE SCALE GENOMIC DNA]</scope>
    <source>
        <strain evidence="14 15">139Z-12</strain>
    </source>
</reference>
<keyword evidence="4" id="KW-0028">Amino-acid biosynthesis</keyword>
<evidence type="ECO:0000313" key="15">
    <source>
        <dbReference type="Proteomes" id="UP000233332"/>
    </source>
</evidence>
<dbReference type="GO" id="GO:0008747">
    <property type="term" value="F:N-acetylneuraminate lyase activity"/>
    <property type="evidence" value="ECO:0007669"/>
    <property type="project" value="TreeGrafter"/>
</dbReference>
<keyword evidence="7 11" id="KW-0456">Lyase</keyword>
<evidence type="ECO:0000256" key="10">
    <source>
        <dbReference type="NCBIfam" id="TIGR00674"/>
    </source>
</evidence>
<evidence type="ECO:0000313" key="14">
    <source>
        <dbReference type="EMBL" id="PKR57714.1"/>
    </source>
</evidence>
<dbReference type="SUPFAM" id="SSF51569">
    <property type="entry name" value="Aldolase"/>
    <property type="match status" value="1"/>
</dbReference>
<dbReference type="InterPro" id="IPR005263">
    <property type="entry name" value="DapA"/>
</dbReference>
<dbReference type="Gene3D" id="3.20.20.70">
    <property type="entry name" value="Aldolase class I"/>
    <property type="match status" value="1"/>
</dbReference>
<evidence type="ECO:0000256" key="3">
    <source>
        <dbReference type="ARBA" id="ARBA00012086"/>
    </source>
</evidence>
<dbReference type="EMBL" id="NXGX01000005">
    <property type="protein sequence ID" value="PKR57714.1"/>
    <property type="molecule type" value="Genomic_DNA"/>
</dbReference>
<name>A0A2N3L4F8_9PROT</name>
<dbReference type="InterPro" id="IPR013785">
    <property type="entry name" value="Aldolase_TIM"/>
</dbReference>
<dbReference type="SMART" id="SM01130">
    <property type="entry name" value="DHDPS"/>
    <property type="match status" value="1"/>
</dbReference>
<dbReference type="CDD" id="cd00408">
    <property type="entry name" value="DHDPS-like"/>
    <property type="match status" value="1"/>
</dbReference>
<dbReference type="GO" id="GO:0019262">
    <property type="term" value="P:N-acetylneuraminate catabolic process"/>
    <property type="evidence" value="ECO:0007669"/>
    <property type="project" value="TreeGrafter"/>
</dbReference>
<evidence type="ECO:0000256" key="8">
    <source>
        <dbReference type="ARBA" id="ARBA00023270"/>
    </source>
</evidence>
<dbReference type="UniPathway" id="UPA00034">
    <property type="reaction ID" value="UER00017"/>
</dbReference>
<evidence type="ECO:0000256" key="9">
    <source>
        <dbReference type="ARBA" id="ARBA00047836"/>
    </source>
</evidence>
<evidence type="ECO:0000256" key="11">
    <source>
        <dbReference type="PIRNR" id="PIRNR001365"/>
    </source>
</evidence>
<feature type="active site" description="Proton donor/acceptor" evidence="12">
    <location>
        <position position="138"/>
    </location>
</feature>
<proteinExistence type="inferred from homology"/>
<comment type="catalytic activity">
    <reaction evidence="9">
        <text>L-aspartate 4-semialdehyde + pyruvate = (2S,4S)-4-hydroxy-2,3,4,5-tetrahydrodipicolinate + H2O + H(+)</text>
        <dbReference type="Rhea" id="RHEA:34171"/>
        <dbReference type="ChEBI" id="CHEBI:15361"/>
        <dbReference type="ChEBI" id="CHEBI:15377"/>
        <dbReference type="ChEBI" id="CHEBI:15378"/>
        <dbReference type="ChEBI" id="CHEBI:67139"/>
        <dbReference type="ChEBI" id="CHEBI:537519"/>
        <dbReference type="EC" id="4.3.3.7"/>
    </reaction>
</comment>
<dbReference type="PIRSF" id="PIRSF001365">
    <property type="entry name" value="DHDPS"/>
    <property type="match status" value="1"/>
</dbReference>
<comment type="similarity">
    <text evidence="11">Belongs to the DapA family.</text>
</comment>
<feature type="binding site" evidence="13">
    <location>
        <position position="208"/>
    </location>
    <ligand>
        <name>pyruvate</name>
        <dbReference type="ChEBI" id="CHEBI:15361"/>
    </ligand>
</feature>
<feature type="binding site" evidence="13">
    <location>
        <position position="51"/>
    </location>
    <ligand>
        <name>pyruvate</name>
        <dbReference type="ChEBI" id="CHEBI:15361"/>
    </ligand>
</feature>
<evidence type="ECO:0000256" key="12">
    <source>
        <dbReference type="PIRSR" id="PIRSR001365-1"/>
    </source>
</evidence>
<accession>A0A2N3L4F8</accession>
<dbReference type="PANTHER" id="PTHR42849:SF1">
    <property type="entry name" value="N-ACETYLNEURAMINATE LYASE"/>
    <property type="match status" value="1"/>
</dbReference>
<comment type="pathway">
    <text evidence="2">Amino-acid biosynthesis; L-lysine biosynthesis via DAP pathway; (S)-tetrahydrodipicolinate from L-aspartate: step 3/4.</text>
</comment>
<dbReference type="PRINTS" id="PR00146">
    <property type="entry name" value="DHPICSNTHASE"/>
</dbReference>